<dbReference type="Proteomes" id="UP000005408">
    <property type="component" value="Unassembled WGS sequence"/>
</dbReference>
<feature type="domain" description="Ion transport" evidence="6">
    <location>
        <begin position="66"/>
        <end position="225"/>
    </location>
</feature>
<evidence type="ECO:0000256" key="3">
    <source>
        <dbReference type="ARBA" id="ARBA00022989"/>
    </source>
</evidence>
<dbReference type="InterPro" id="IPR050927">
    <property type="entry name" value="TRPM"/>
</dbReference>
<keyword evidence="8" id="KW-1185">Reference proteome</keyword>
<proteinExistence type="predicted"/>
<dbReference type="GO" id="GO:0099604">
    <property type="term" value="F:ligand-gated calcium channel activity"/>
    <property type="evidence" value="ECO:0007669"/>
    <property type="project" value="TreeGrafter"/>
</dbReference>
<protein>
    <recommendedName>
        <fullName evidence="6">Ion transport domain-containing protein</fullName>
    </recommendedName>
</protein>
<reference evidence="7" key="1">
    <citation type="submission" date="2022-08" db="UniProtKB">
        <authorList>
            <consortium name="EnsemblMetazoa"/>
        </authorList>
    </citation>
    <scope>IDENTIFICATION</scope>
    <source>
        <strain evidence="7">05x7-T-G4-1.051#20</strain>
    </source>
</reference>
<name>A0A8W8NX59_MAGGI</name>
<feature type="transmembrane region" description="Helical" evidence="5">
    <location>
        <begin position="210"/>
        <end position="227"/>
    </location>
</feature>
<accession>A0A8W8NX59</accession>
<evidence type="ECO:0000256" key="2">
    <source>
        <dbReference type="ARBA" id="ARBA00022692"/>
    </source>
</evidence>
<sequence length="275" mass="32708">MYEENAKQAIELMNTEAYVLGIFSSPITFAYENLMYDVVAHICSQKYMNKKWYNNLPPKSFYKIVFTFVLFMYSAFVLTSISTEYYKQGPARILEYSVYLWGLGDLLEEIIGYVGCPQTQGPSYIKTYSRMKRQIFDFWNAVDLLSHGLLITALFLRHFYEDETHTDARHIFALSLLVMYLRFLEVFLIHRTMGPTIIMIKEMLKDLLRFLFIAVFVVLGVGIYYHANLWPDHQTMWGDDLTKWRIWTIIYYPYWQLYGELNLDTLDGNKKRKEF</sequence>
<feature type="transmembrane region" description="Helical" evidence="5">
    <location>
        <begin position="138"/>
        <end position="159"/>
    </location>
</feature>
<keyword evidence="2 5" id="KW-0812">Transmembrane</keyword>
<dbReference type="PANTHER" id="PTHR13800:SF12">
    <property type="entry name" value="TRANSIENT RECEPTOR POTENTIAL CATION CHANNEL SUBFAMILY M MEMBER-LIKE 2"/>
    <property type="match status" value="1"/>
</dbReference>
<dbReference type="PANTHER" id="PTHR13800">
    <property type="entry name" value="TRANSIENT RECEPTOR POTENTIAL CATION CHANNEL, SUBFAMILY M, MEMBER 6"/>
    <property type="match status" value="1"/>
</dbReference>
<keyword evidence="4 5" id="KW-0472">Membrane</keyword>
<dbReference type="AlphaFoldDB" id="A0A8W8NX59"/>
<evidence type="ECO:0000313" key="7">
    <source>
        <dbReference type="EnsemblMetazoa" id="G7177.1:cds"/>
    </source>
</evidence>
<evidence type="ECO:0000259" key="6">
    <source>
        <dbReference type="Pfam" id="PF00520"/>
    </source>
</evidence>
<dbReference type="EnsemblMetazoa" id="G7177.1">
    <property type="protein sequence ID" value="G7177.1:cds"/>
    <property type="gene ID" value="G7177"/>
</dbReference>
<evidence type="ECO:0000313" key="8">
    <source>
        <dbReference type="Proteomes" id="UP000005408"/>
    </source>
</evidence>
<feature type="transmembrane region" description="Helical" evidence="5">
    <location>
        <begin position="61"/>
        <end position="82"/>
    </location>
</feature>
<evidence type="ECO:0000256" key="1">
    <source>
        <dbReference type="ARBA" id="ARBA00004141"/>
    </source>
</evidence>
<dbReference type="Pfam" id="PF00520">
    <property type="entry name" value="Ion_trans"/>
    <property type="match status" value="1"/>
</dbReference>
<dbReference type="InterPro" id="IPR005821">
    <property type="entry name" value="Ion_trans_dom"/>
</dbReference>
<comment type="subcellular location">
    <subcellularLocation>
        <location evidence="1">Membrane</location>
        <topology evidence="1">Multi-pass membrane protein</topology>
    </subcellularLocation>
</comment>
<organism evidence="7 8">
    <name type="scientific">Magallana gigas</name>
    <name type="common">Pacific oyster</name>
    <name type="synonym">Crassostrea gigas</name>
    <dbReference type="NCBI Taxonomy" id="29159"/>
    <lineage>
        <taxon>Eukaryota</taxon>
        <taxon>Metazoa</taxon>
        <taxon>Spiralia</taxon>
        <taxon>Lophotrochozoa</taxon>
        <taxon>Mollusca</taxon>
        <taxon>Bivalvia</taxon>
        <taxon>Autobranchia</taxon>
        <taxon>Pteriomorphia</taxon>
        <taxon>Ostreida</taxon>
        <taxon>Ostreoidea</taxon>
        <taxon>Ostreidae</taxon>
        <taxon>Magallana</taxon>
    </lineage>
</organism>
<dbReference type="GO" id="GO:0005886">
    <property type="term" value="C:plasma membrane"/>
    <property type="evidence" value="ECO:0007669"/>
    <property type="project" value="TreeGrafter"/>
</dbReference>
<feature type="transmembrane region" description="Helical" evidence="5">
    <location>
        <begin position="171"/>
        <end position="189"/>
    </location>
</feature>
<evidence type="ECO:0000256" key="5">
    <source>
        <dbReference type="SAM" id="Phobius"/>
    </source>
</evidence>
<keyword evidence="3 5" id="KW-1133">Transmembrane helix</keyword>
<evidence type="ECO:0000256" key="4">
    <source>
        <dbReference type="ARBA" id="ARBA00023136"/>
    </source>
</evidence>